<dbReference type="PRINTS" id="PR00598">
    <property type="entry name" value="HTHMARR"/>
</dbReference>
<keyword evidence="6" id="KW-1185">Reference proteome</keyword>
<dbReference type="InterPro" id="IPR036388">
    <property type="entry name" value="WH-like_DNA-bd_sf"/>
</dbReference>
<keyword evidence="1" id="KW-0805">Transcription regulation</keyword>
<evidence type="ECO:0000313" key="5">
    <source>
        <dbReference type="EMBL" id="MFD2966312.1"/>
    </source>
</evidence>
<keyword evidence="3" id="KW-0804">Transcription</keyword>
<dbReference type="InterPro" id="IPR000835">
    <property type="entry name" value="HTH_MarR-typ"/>
</dbReference>
<proteinExistence type="predicted"/>
<protein>
    <submittedName>
        <fullName evidence="5">MarR family winged helix-turn-helix transcriptional regulator</fullName>
    </submittedName>
</protein>
<name>A0ABW6BAK1_9SPHI</name>
<dbReference type="SMART" id="SM00347">
    <property type="entry name" value="HTH_MARR"/>
    <property type="match status" value="1"/>
</dbReference>
<comment type="caution">
    <text evidence="5">The sequence shown here is derived from an EMBL/GenBank/DDBJ whole genome shotgun (WGS) entry which is preliminary data.</text>
</comment>
<evidence type="ECO:0000256" key="3">
    <source>
        <dbReference type="ARBA" id="ARBA00023163"/>
    </source>
</evidence>
<dbReference type="Pfam" id="PF12802">
    <property type="entry name" value="MarR_2"/>
    <property type="match status" value="1"/>
</dbReference>
<dbReference type="EMBL" id="JBHUPB010000003">
    <property type="protein sequence ID" value="MFD2966312.1"/>
    <property type="molecule type" value="Genomic_DNA"/>
</dbReference>
<evidence type="ECO:0000256" key="2">
    <source>
        <dbReference type="ARBA" id="ARBA00023125"/>
    </source>
</evidence>
<dbReference type="Proteomes" id="UP001597525">
    <property type="component" value="Unassembled WGS sequence"/>
</dbReference>
<dbReference type="RefSeq" id="WP_320184102.1">
    <property type="nucleotide sequence ID" value="NZ_CP138332.1"/>
</dbReference>
<dbReference type="SUPFAM" id="SSF46785">
    <property type="entry name" value="Winged helix' DNA-binding domain"/>
    <property type="match status" value="1"/>
</dbReference>
<dbReference type="PROSITE" id="PS50995">
    <property type="entry name" value="HTH_MARR_2"/>
    <property type="match status" value="1"/>
</dbReference>
<sequence>MINKDLLFQLVEELEVYGAGESANATLPDFLNYMYLKHSIGYPNTRKVGGGKTLMEKKDVPAEDLGKLLLMMNRYAKHYIKIAFDGTELQTPEDFTYLMVLFSYDKLLQSELIRKNAMEKASGNEVIKRLIRLGLIEKAPHVEDKRARPIAVSKQGRTLLFSLLPKMKIVGNVLIGNLSAEERDLLILLLAKLDHYHHALMNNNNDSPSLESYLPK</sequence>
<organism evidence="5 6">
    <name type="scientific">Sphingobacterium bambusae</name>
    <dbReference type="NCBI Taxonomy" id="662858"/>
    <lineage>
        <taxon>Bacteria</taxon>
        <taxon>Pseudomonadati</taxon>
        <taxon>Bacteroidota</taxon>
        <taxon>Sphingobacteriia</taxon>
        <taxon>Sphingobacteriales</taxon>
        <taxon>Sphingobacteriaceae</taxon>
        <taxon>Sphingobacterium</taxon>
    </lineage>
</organism>
<gene>
    <name evidence="5" type="ORF">ACFS7Y_02890</name>
</gene>
<dbReference type="PANTHER" id="PTHR42756:SF1">
    <property type="entry name" value="TRANSCRIPTIONAL REPRESSOR OF EMRAB OPERON"/>
    <property type="match status" value="1"/>
</dbReference>
<dbReference type="PANTHER" id="PTHR42756">
    <property type="entry name" value="TRANSCRIPTIONAL REGULATOR, MARR"/>
    <property type="match status" value="1"/>
</dbReference>
<evidence type="ECO:0000259" key="4">
    <source>
        <dbReference type="PROSITE" id="PS50995"/>
    </source>
</evidence>
<evidence type="ECO:0000256" key="1">
    <source>
        <dbReference type="ARBA" id="ARBA00023015"/>
    </source>
</evidence>
<accession>A0ABW6BAK1</accession>
<keyword evidence="2" id="KW-0238">DNA-binding</keyword>
<feature type="domain" description="HTH marR-type" evidence="4">
    <location>
        <begin position="62"/>
        <end position="195"/>
    </location>
</feature>
<dbReference type="Gene3D" id="1.10.10.10">
    <property type="entry name" value="Winged helix-like DNA-binding domain superfamily/Winged helix DNA-binding domain"/>
    <property type="match status" value="1"/>
</dbReference>
<dbReference type="InterPro" id="IPR036390">
    <property type="entry name" value="WH_DNA-bd_sf"/>
</dbReference>
<reference evidence="6" key="1">
    <citation type="journal article" date="2019" name="Int. J. Syst. Evol. Microbiol.">
        <title>The Global Catalogue of Microorganisms (GCM) 10K type strain sequencing project: providing services to taxonomists for standard genome sequencing and annotation.</title>
        <authorList>
            <consortium name="The Broad Institute Genomics Platform"/>
            <consortium name="The Broad Institute Genome Sequencing Center for Infectious Disease"/>
            <person name="Wu L."/>
            <person name="Ma J."/>
        </authorList>
    </citation>
    <scope>NUCLEOTIDE SEQUENCE [LARGE SCALE GENOMIC DNA]</scope>
    <source>
        <strain evidence="6">KCTC 22814</strain>
    </source>
</reference>
<evidence type="ECO:0000313" key="6">
    <source>
        <dbReference type="Proteomes" id="UP001597525"/>
    </source>
</evidence>